<feature type="signal peptide" evidence="1">
    <location>
        <begin position="1"/>
        <end position="25"/>
    </location>
</feature>
<feature type="chain" id="PRO_5020922904" evidence="1">
    <location>
        <begin position="26"/>
        <end position="250"/>
    </location>
</feature>
<keyword evidence="3" id="KW-1185">Reference proteome</keyword>
<dbReference type="RefSeq" id="WP_129603587.1">
    <property type="nucleotide sequence ID" value="NZ_SBLB01000006.1"/>
</dbReference>
<evidence type="ECO:0000313" key="2">
    <source>
        <dbReference type="EMBL" id="RYC67833.1"/>
    </source>
</evidence>
<gene>
    <name evidence="2" type="ORF">EQG79_20415</name>
</gene>
<reference evidence="2 3" key="1">
    <citation type="submission" date="2019-01" db="EMBL/GenBank/DDBJ databases">
        <title>Spirosoma flava sp. nov., a propanil-degrading bacterium isolated from herbicide-contaminated soil.</title>
        <authorList>
            <person name="Zhang L."/>
            <person name="Jiang J.-D."/>
        </authorList>
    </citation>
    <scope>NUCLEOTIDE SEQUENCE [LARGE SCALE GENOMIC DNA]</scope>
    <source>
        <strain evidence="2 3">TY50</strain>
    </source>
</reference>
<accession>A0A4Q2UEY7</accession>
<keyword evidence="1" id="KW-0732">Signal</keyword>
<dbReference type="EMBL" id="SBLB01000006">
    <property type="protein sequence ID" value="RYC67833.1"/>
    <property type="molecule type" value="Genomic_DNA"/>
</dbReference>
<dbReference type="InterPro" id="IPR011024">
    <property type="entry name" value="G_crystallin-like"/>
</dbReference>
<evidence type="ECO:0000256" key="1">
    <source>
        <dbReference type="SAM" id="SignalP"/>
    </source>
</evidence>
<dbReference type="Proteomes" id="UP000290407">
    <property type="component" value="Unassembled WGS sequence"/>
</dbReference>
<dbReference type="AlphaFoldDB" id="A0A4Q2UEY7"/>
<dbReference type="Gene3D" id="2.60.20.10">
    <property type="entry name" value="Crystallins"/>
    <property type="match status" value="2"/>
</dbReference>
<comment type="caution">
    <text evidence="2">The sequence shown here is derived from an EMBL/GenBank/DDBJ whole genome shotgun (WGS) entry which is preliminary data.</text>
</comment>
<evidence type="ECO:0000313" key="3">
    <source>
        <dbReference type="Proteomes" id="UP000290407"/>
    </source>
</evidence>
<dbReference type="SUPFAM" id="SSF49695">
    <property type="entry name" value="gamma-Crystallin-like"/>
    <property type="match status" value="1"/>
</dbReference>
<protein>
    <submittedName>
        <fullName evidence="2">Uncharacterized protein</fullName>
    </submittedName>
</protein>
<name>A0A4Q2UEY7_9BACT</name>
<sequence>MHQRITGLFLGTMLVLCAAFTTVFAQVQGGNGGGFGGSNGGGFGGGNRPSNGRVVLYTGIKYTGQSRSFGVGNFTARQLGFGVIGKISSVQIPRGWYVDIADNRGRRYRLTASQTALSSIGWDNRIVSGVIGVLNGSGNGDGFQGGNNGGGGNQPIVVTLHYDLNMTGRAVNFATGSFPSVGVNVDRNITSITVAPGYAVRVYSQTALRGRSQIFGQSVNDLRRYGWDNQVASIVVYAVGQGRPPGFGSN</sequence>
<proteinExistence type="predicted"/>
<organism evidence="2 3">
    <name type="scientific">Spirosoma sordidisoli</name>
    <dbReference type="NCBI Taxonomy" id="2502893"/>
    <lineage>
        <taxon>Bacteria</taxon>
        <taxon>Pseudomonadati</taxon>
        <taxon>Bacteroidota</taxon>
        <taxon>Cytophagia</taxon>
        <taxon>Cytophagales</taxon>
        <taxon>Cytophagaceae</taxon>
        <taxon>Spirosoma</taxon>
    </lineage>
</organism>